<proteinExistence type="predicted"/>
<evidence type="ECO:0000313" key="2">
    <source>
        <dbReference type="EMBL" id="WCO03546.1"/>
    </source>
</evidence>
<accession>A0ABY7S3R7</accession>
<keyword evidence="3" id="KW-1185">Reference proteome</keyword>
<sequence>MNERIEKTTKKLVIKNWESSKKFWMTENEFTGIVVGKDATNSEYVITDGVIEPNGFIPNHYHKWEDQTFHIIKGKLEIVVGNEKMTIDSGDTIHCPRGIAHYMKNVGNENAKVISYIFPGNWAEDFFTETSRQVKEGKPNLKLIEEKFGVVYLKE</sequence>
<evidence type="ECO:0000313" key="3">
    <source>
        <dbReference type="Proteomes" id="UP001202717"/>
    </source>
</evidence>
<dbReference type="SUPFAM" id="SSF51182">
    <property type="entry name" value="RmlC-like cupins"/>
    <property type="match status" value="1"/>
</dbReference>
<dbReference type="InterPro" id="IPR011051">
    <property type="entry name" value="RmlC_Cupin_sf"/>
</dbReference>
<dbReference type="PANTHER" id="PTHR36440">
    <property type="entry name" value="PUTATIVE (AFU_ORTHOLOGUE AFUA_8G07350)-RELATED"/>
    <property type="match status" value="1"/>
</dbReference>
<evidence type="ECO:0000259" key="1">
    <source>
        <dbReference type="Pfam" id="PF07883"/>
    </source>
</evidence>
<dbReference type="Pfam" id="PF07883">
    <property type="entry name" value="Cupin_2"/>
    <property type="match status" value="1"/>
</dbReference>
<dbReference type="InterPro" id="IPR014710">
    <property type="entry name" value="RmlC-like_jellyroll"/>
</dbReference>
<dbReference type="Gene3D" id="2.60.120.10">
    <property type="entry name" value="Jelly Rolls"/>
    <property type="match status" value="1"/>
</dbReference>
<dbReference type="RefSeq" id="WP_249997261.1">
    <property type="nucleotide sequence ID" value="NZ_CP116221.1"/>
</dbReference>
<feature type="domain" description="Cupin type-2" evidence="1">
    <location>
        <begin position="51"/>
        <end position="115"/>
    </location>
</feature>
<name>A0ABY7S3R7_9FLAO</name>
<dbReference type="Proteomes" id="UP001202717">
    <property type="component" value="Chromosome"/>
</dbReference>
<protein>
    <submittedName>
        <fullName evidence="2">Cupin domain-containing protein</fullName>
    </submittedName>
</protein>
<reference evidence="2 3" key="1">
    <citation type="submission" date="2023-01" db="EMBL/GenBank/DDBJ databases">
        <title>Psychroserpens ponticola sp. nov., isolated from seawater.</title>
        <authorList>
            <person name="Kristyanto S."/>
            <person name="Jung J."/>
            <person name="Kim J.M."/>
            <person name="Jeon C.O."/>
        </authorList>
    </citation>
    <scope>NUCLEOTIDE SEQUENCE [LARGE SCALE GENOMIC DNA]</scope>
    <source>
        <strain evidence="2 3">MSW6</strain>
    </source>
</reference>
<gene>
    <name evidence="2" type="ORF">MUN68_008565</name>
</gene>
<dbReference type="EMBL" id="CP116221">
    <property type="protein sequence ID" value="WCO03546.1"/>
    <property type="molecule type" value="Genomic_DNA"/>
</dbReference>
<dbReference type="InterPro" id="IPR013096">
    <property type="entry name" value="Cupin_2"/>
</dbReference>
<dbReference type="PANTHER" id="PTHR36440:SF1">
    <property type="entry name" value="PUTATIVE (AFU_ORTHOLOGUE AFUA_8G07350)-RELATED"/>
    <property type="match status" value="1"/>
</dbReference>
<dbReference type="InterPro" id="IPR053146">
    <property type="entry name" value="QDO-like"/>
</dbReference>
<organism evidence="2 3">
    <name type="scientific">Psychroserpens ponticola</name>
    <dbReference type="NCBI Taxonomy" id="2932268"/>
    <lineage>
        <taxon>Bacteria</taxon>
        <taxon>Pseudomonadati</taxon>
        <taxon>Bacteroidota</taxon>
        <taxon>Flavobacteriia</taxon>
        <taxon>Flavobacteriales</taxon>
        <taxon>Flavobacteriaceae</taxon>
        <taxon>Psychroserpens</taxon>
    </lineage>
</organism>